<name>A0A7S2REE0_9STRA</name>
<gene>
    <name evidence="1" type="ORF">QSP1433_LOCUS2448</name>
</gene>
<proteinExistence type="predicted"/>
<dbReference type="EMBL" id="HBHK01004106">
    <property type="protein sequence ID" value="CAD9668457.1"/>
    <property type="molecule type" value="Transcribed_RNA"/>
</dbReference>
<dbReference type="AlphaFoldDB" id="A0A7S2REE0"/>
<evidence type="ECO:0008006" key="2">
    <source>
        <dbReference type="Google" id="ProtNLM"/>
    </source>
</evidence>
<evidence type="ECO:0000313" key="1">
    <source>
        <dbReference type="EMBL" id="CAD9668457.1"/>
    </source>
</evidence>
<protein>
    <recommendedName>
        <fullName evidence="2">CCT domain-containing protein</fullName>
    </recommendedName>
</protein>
<reference evidence="1" key="1">
    <citation type="submission" date="2021-01" db="EMBL/GenBank/DDBJ databases">
        <authorList>
            <person name="Corre E."/>
            <person name="Pelletier E."/>
            <person name="Niang G."/>
            <person name="Scheremetjew M."/>
            <person name="Finn R."/>
            <person name="Kale V."/>
            <person name="Holt S."/>
            <person name="Cochrane G."/>
            <person name="Meng A."/>
            <person name="Brown T."/>
            <person name="Cohen L."/>
        </authorList>
    </citation>
    <scope>NUCLEOTIDE SEQUENCE</scope>
    <source>
        <strain evidence="1">NY070348D</strain>
    </source>
</reference>
<organism evidence="1">
    <name type="scientific">Mucochytrium quahogii</name>
    <dbReference type="NCBI Taxonomy" id="96639"/>
    <lineage>
        <taxon>Eukaryota</taxon>
        <taxon>Sar</taxon>
        <taxon>Stramenopiles</taxon>
        <taxon>Bigyra</taxon>
        <taxon>Labyrinthulomycetes</taxon>
        <taxon>Thraustochytrida</taxon>
        <taxon>Thraustochytriidae</taxon>
        <taxon>Mucochytrium</taxon>
    </lineage>
</organism>
<accession>A0A7S2REE0</accession>
<sequence>MHRFNQNRIKIMNISSRRARILDRYREKRKRRVYRRIVYVKMACANSKRLRYKGRFVSPHDPILLLPKAEPNQKPFVHQAITEEIQTAHIAKDGIEIEQGHKQEQELFEFVCEMFTLQQAHDDDGQSWAE</sequence>